<dbReference type="Proteomes" id="UP001461498">
    <property type="component" value="Unassembled WGS sequence"/>
</dbReference>
<evidence type="ECO:0000256" key="4">
    <source>
        <dbReference type="RuleBase" id="RU004262"/>
    </source>
</evidence>
<keyword evidence="3" id="KW-0964">Secreted</keyword>
<dbReference type="SUPFAM" id="SSF53474">
    <property type="entry name" value="alpha/beta-Hydrolases"/>
    <property type="match status" value="1"/>
</dbReference>
<dbReference type="GO" id="GO:0016298">
    <property type="term" value="F:lipase activity"/>
    <property type="evidence" value="ECO:0007669"/>
    <property type="project" value="InterPro"/>
</dbReference>
<dbReference type="PANTHER" id="PTHR11610:SF173">
    <property type="entry name" value="LIPASE DOMAIN-CONTAINING PROTEIN-RELATED"/>
    <property type="match status" value="1"/>
</dbReference>
<evidence type="ECO:0000259" key="5">
    <source>
        <dbReference type="Pfam" id="PF00151"/>
    </source>
</evidence>
<organism evidence="6 7">
    <name type="scientific">Rhynocoris fuscipes</name>
    <dbReference type="NCBI Taxonomy" id="488301"/>
    <lineage>
        <taxon>Eukaryota</taxon>
        <taxon>Metazoa</taxon>
        <taxon>Ecdysozoa</taxon>
        <taxon>Arthropoda</taxon>
        <taxon>Hexapoda</taxon>
        <taxon>Insecta</taxon>
        <taxon>Pterygota</taxon>
        <taxon>Neoptera</taxon>
        <taxon>Paraneoptera</taxon>
        <taxon>Hemiptera</taxon>
        <taxon>Heteroptera</taxon>
        <taxon>Panheteroptera</taxon>
        <taxon>Cimicomorpha</taxon>
        <taxon>Reduviidae</taxon>
        <taxon>Harpactorinae</taxon>
        <taxon>Harpactorini</taxon>
        <taxon>Rhynocoris</taxon>
    </lineage>
</organism>
<dbReference type="InterPro" id="IPR033906">
    <property type="entry name" value="Lipase_N"/>
</dbReference>
<comment type="subcellular location">
    <subcellularLocation>
        <location evidence="1">Secreted</location>
    </subcellularLocation>
</comment>
<proteinExistence type="inferred from homology"/>
<dbReference type="Gene3D" id="3.40.50.1820">
    <property type="entry name" value="alpha/beta hydrolase"/>
    <property type="match status" value="1"/>
</dbReference>
<comment type="caution">
    <text evidence="6">The sequence shown here is derived from an EMBL/GenBank/DDBJ whole genome shotgun (WGS) entry which is preliminary data.</text>
</comment>
<dbReference type="GO" id="GO:0005615">
    <property type="term" value="C:extracellular space"/>
    <property type="evidence" value="ECO:0007669"/>
    <property type="project" value="TreeGrafter"/>
</dbReference>
<dbReference type="GO" id="GO:0016042">
    <property type="term" value="P:lipid catabolic process"/>
    <property type="evidence" value="ECO:0007669"/>
    <property type="project" value="TreeGrafter"/>
</dbReference>
<accession>A0AAW1DBE2</accession>
<name>A0AAW1DBE2_9HEMI</name>
<dbReference type="InterPro" id="IPR029058">
    <property type="entry name" value="AB_hydrolase_fold"/>
</dbReference>
<dbReference type="InterPro" id="IPR000734">
    <property type="entry name" value="TAG_lipase"/>
</dbReference>
<dbReference type="CDD" id="cd00707">
    <property type="entry name" value="Pancreat_lipase_like"/>
    <property type="match status" value="1"/>
</dbReference>
<comment type="similarity">
    <text evidence="2 4">Belongs to the AB hydrolase superfamily. Lipase family.</text>
</comment>
<evidence type="ECO:0000256" key="3">
    <source>
        <dbReference type="ARBA" id="ARBA00022525"/>
    </source>
</evidence>
<dbReference type="GO" id="GO:0017171">
    <property type="term" value="F:serine hydrolase activity"/>
    <property type="evidence" value="ECO:0007669"/>
    <property type="project" value="TreeGrafter"/>
</dbReference>
<dbReference type="AlphaFoldDB" id="A0AAW1DBE2"/>
<dbReference type="EMBL" id="JAPXFL010000004">
    <property type="protein sequence ID" value="KAK9507398.1"/>
    <property type="molecule type" value="Genomic_DNA"/>
</dbReference>
<dbReference type="InterPro" id="IPR013818">
    <property type="entry name" value="Lipase"/>
</dbReference>
<gene>
    <name evidence="6" type="ORF">O3M35_007261</name>
</gene>
<keyword evidence="7" id="KW-1185">Reference proteome</keyword>
<dbReference type="Pfam" id="PF00151">
    <property type="entry name" value="Lipase"/>
    <property type="match status" value="1"/>
</dbReference>
<dbReference type="PRINTS" id="PR00821">
    <property type="entry name" value="TAGLIPASE"/>
</dbReference>
<protein>
    <recommendedName>
        <fullName evidence="5">Lipase domain-containing protein</fullName>
    </recommendedName>
</protein>
<dbReference type="PANTHER" id="PTHR11610">
    <property type="entry name" value="LIPASE"/>
    <property type="match status" value="1"/>
</dbReference>
<reference evidence="6 7" key="1">
    <citation type="submission" date="2022-12" db="EMBL/GenBank/DDBJ databases">
        <title>Chromosome-level genome assembly of true bugs.</title>
        <authorList>
            <person name="Ma L."/>
            <person name="Li H."/>
        </authorList>
    </citation>
    <scope>NUCLEOTIDE SEQUENCE [LARGE SCALE GENOMIC DNA]</scope>
    <source>
        <strain evidence="6">Lab_2022b</strain>
    </source>
</reference>
<evidence type="ECO:0000256" key="1">
    <source>
        <dbReference type="ARBA" id="ARBA00004613"/>
    </source>
</evidence>
<feature type="domain" description="Lipase" evidence="5">
    <location>
        <begin position="29"/>
        <end position="289"/>
    </location>
</feature>
<evidence type="ECO:0000256" key="2">
    <source>
        <dbReference type="ARBA" id="ARBA00010701"/>
    </source>
</evidence>
<sequence>MIEHSEDMTKFFSSNLTSDIIASYIFNVNKNVHFLLFTRDVEEAEELILYDVLSVLKSNFNPKKKTKILVHGWLSSAYIKARDYNIIVVDWSKYSYQIYPISRYAINHVGPHLSKFVDFLIISAGLQPQDVHILGHSLGAHIAGIAGHQMKFGKVARITGMDPAGPLIHGDNMCCRLDENDAEFVDVIHTSVHYLGVYEPLGHADFYPNGGGPLQPGCGLEIGVCTHRRSYRYYIESLFNEYGFPSHRCNSWDDYLANNCSSDVAYMGENVSTKARGKYYLRTATSPPFALGEDNQIKPEMGYHLKMIIP</sequence>
<evidence type="ECO:0000313" key="6">
    <source>
        <dbReference type="EMBL" id="KAK9507398.1"/>
    </source>
</evidence>
<evidence type="ECO:0000313" key="7">
    <source>
        <dbReference type="Proteomes" id="UP001461498"/>
    </source>
</evidence>